<keyword evidence="11" id="KW-0812">Transmembrane</keyword>
<evidence type="ECO:0000256" key="7">
    <source>
        <dbReference type="ARBA" id="ARBA00023326"/>
    </source>
</evidence>
<evidence type="ECO:0000256" key="11">
    <source>
        <dbReference type="SAM" id="Phobius"/>
    </source>
</evidence>
<keyword evidence="6 8" id="KW-0326">Glycosidase</keyword>
<feature type="active site" evidence="8">
    <location>
        <position position="493"/>
    </location>
</feature>
<evidence type="ECO:0000256" key="3">
    <source>
        <dbReference type="ARBA" id="ARBA00022801"/>
    </source>
</evidence>
<dbReference type="Proteomes" id="UP000193986">
    <property type="component" value="Unassembled WGS sequence"/>
</dbReference>
<dbReference type="InterPro" id="IPR012341">
    <property type="entry name" value="6hp_glycosidase-like_sf"/>
</dbReference>
<keyword evidence="5 8" id="KW-0119">Carbohydrate metabolism</keyword>
<dbReference type="EC" id="3.2.1.4" evidence="9"/>
<keyword evidence="9" id="KW-0732">Signal</keyword>
<keyword evidence="4 9" id="KW-0136">Cellulose degradation</keyword>
<feature type="region of interest" description="Disordered" evidence="10">
    <location>
        <begin position="18"/>
        <end position="42"/>
    </location>
</feature>
<accession>A0A1Y2B4P2</accession>
<evidence type="ECO:0000256" key="10">
    <source>
        <dbReference type="SAM" id="MobiDB-lite"/>
    </source>
</evidence>
<dbReference type="InParanoid" id="A0A1Y2B4P2"/>
<dbReference type="PANTHER" id="PTHR22298">
    <property type="entry name" value="ENDO-1,4-BETA-GLUCANASE"/>
    <property type="match status" value="1"/>
</dbReference>
<dbReference type="PROSITE" id="PS00698">
    <property type="entry name" value="GH9_3"/>
    <property type="match status" value="1"/>
</dbReference>
<evidence type="ECO:0000256" key="1">
    <source>
        <dbReference type="ARBA" id="ARBA00000966"/>
    </source>
</evidence>
<keyword evidence="11" id="KW-0472">Membrane</keyword>
<dbReference type="Gene3D" id="1.50.10.10">
    <property type="match status" value="1"/>
</dbReference>
<evidence type="ECO:0000256" key="6">
    <source>
        <dbReference type="ARBA" id="ARBA00023295"/>
    </source>
</evidence>
<dbReference type="InterPro" id="IPR033126">
    <property type="entry name" value="Glyco_hydro_9_Asp/Glu_AS"/>
</dbReference>
<dbReference type="SUPFAM" id="SSF48208">
    <property type="entry name" value="Six-hairpin glycosidases"/>
    <property type="match status" value="1"/>
</dbReference>
<keyword evidence="11" id="KW-1133">Transmembrane helix</keyword>
<comment type="similarity">
    <text evidence="2 8 9">Belongs to the glycosyl hydrolase 9 (cellulase E) family.</text>
</comment>
<comment type="caution">
    <text evidence="13">The sequence shown here is derived from an EMBL/GenBank/DDBJ whole genome shotgun (WGS) entry which is preliminary data.</text>
</comment>
<keyword evidence="3 8" id="KW-0378">Hydrolase</keyword>
<evidence type="ECO:0000313" key="14">
    <source>
        <dbReference type="Proteomes" id="UP000193986"/>
    </source>
</evidence>
<feature type="active site" evidence="8">
    <location>
        <position position="484"/>
    </location>
</feature>
<feature type="chain" id="PRO_5011827905" description="Endoglucanase" evidence="9">
    <location>
        <begin position="18"/>
        <end position="589"/>
    </location>
</feature>
<evidence type="ECO:0000256" key="2">
    <source>
        <dbReference type="ARBA" id="ARBA00007072"/>
    </source>
</evidence>
<dbReference type="STRING" id="71784.A0A1Y2B4P2"/>
<name>A0A1Y2B4P2_9TREE</name>
<dbReference type="GO" id="GO:0030245">
    <property type="term" value="P:cellulose catabolic process"/>
    <property type="evidence" value="ECO:0007669"/>
    <property type="project" value="UniProtKB-KW"/>
</dbReference>
<keyword evidence="7 8" id="KW-0624">Polysaccharide degradation</keyword>
<organism evidence="13 14">
    <name type="scientific">Naematelia encephala</name>
    <dbReference type="NCBI Taxonomy" id="71784"/>
    <lineage>
        <taxon>Eukaryota</taxon>
        <taxon>Fungi</taxon>
        <taxon>Dikarya</taxon>
        <taxon>Basidiomycota</taxon>
        <taxon>Agaricomycotina</taxon>
        <taxon>Tremellomycetes</taxon>
        <taxon>Tremellales</taxon>
        <taxon>Naemateliaceae</taxon>
        <taxon>Naematelia</taxon>
    </lineage>
</organism>
<feature type="signal peptide" evidence="9">
    <location>
        <begin position="1"/>
        <end position="17"/>
    </location>
</feature>
<dbReference type="AlphaFoldDB" id="A0A1Y2B4P2"/>
<proteinExistence type="inferred from homology"/>
<evidence type="ECO:0000259" key="12">
    <source>
        <dbReference type="Pfam" id="PF00759"/>
    </source>
</evidence>
<dbReference type="GO" id="GO:0008810">
    <property type="term" value="F:cellulase activity"/>
    <property type="evidence" value="ECO:0007669"/>
    <property type="project" value="UniProtKB-EC"/>
</dbReference>
<dbReference type="OrthoDB" id="10257085at2759"/>
<evidence type="ECO:0000256" key="4">
    <source>
        <dbReference type="ARBA" id="ARBA00023001"/>
    </source>
</evidence>
<evidence type="ECO:0000256" key="9">
    <source>
        <dbReference type="RuleBase" id="RU361166"/>
    </source>
</evidence>
<evidence type="ECO:0000256" key="8">
    <source>
        <dbReference type="PROSITE-ProRule" id="PRU10060"/>
    </source>
</evidence>
<protein>
    <recommendedName>
        <fullName evidence="9">Endoglucanase</fullName>
        <ecNumber evidence="9">3.2.1.4</ecNumber>
    </recommendedName>
</protein>
<dbReference type="Pfam" id="PF00759">
    <property type="entry name" value="Glyco_hydro_9"/>
    <property type="match status" value="1"/>
</dbReference>
<dbReference type="InterPro" id="IPR008928">
    <property type="entry name" value="6-hairpin_glycosidase_sf"/>
</dbReference>
<gene>
    <name evidence="13" type="ORF">BCR39DRAFT_531048</name>
</gene>
<comment type="catalytic activity">
    <reaction evidence="1 9">
        <text>Endohydrolysis of (1-&gt;4)-beta-D-glucosidic linkages in cellulose, lichenin and cereal beta-D-glucans.</text>
        <dbReference type="EC" id="3.2.1.4"/>
    </reaction>
</comment>
<evidence type="ECO:0000313" key="13">
    <source>
        <dbReference type="EMBL" id="ORY29793.1"/>
    </source>
</evidence>
<sequence length="589" mass="63211">MLLGILLSFAVAGTSQAQLTPSPTYSPPSATQGTASSTSSPNAQWADVLGNALWFYDAQRSGHLDEGAYGNRVSWRNDSALDDGSDWDTDLTGGWYDAGDYIKATFPLGYTMYALTWGALTSGQGYDLANQTAYLDGTLRWGFDWLIKAHPSDDTLYVQVGDTTIDNNYWGGDDDIPTPRPAYPINDTFPGTDVLASTAAAFAIGSILYSGASLNVSSSFSSASLSNTTYSSVLLDHAERAYNAAKTTLPWTTFSESVPAASAAYSSSGYQDDLCVSALTLALATNQSQYYTDAYEYYQNFSLTGSQKVWNWDSRVPAAYVLFVEAALARPALATAAGLAVNLTGWQTEAEQYFDAIANENLQKGHLTKGGLLYYQDDSDSVSLQPAMAAAALLLKYAPLASTSDKTSSYQSFAQGQIDYLLGDNPMSVPYIVGMHPNSPQNPHSAMASGGDNINDIRDDPPTELHVLYGAVVGGPLSNDKFWDYRDDWVQSEVALDYNAVIPGIAAMMLVNGSSDPFYVTVQAGTYSTPSGQPCDEALPCSGGLSGGAIAGIVIGVIVGVLLVLVALWWWKRDTIARWWRKGYTGPRK</sequence>
<feature type="transmembrane region" description="Helical" evidence="11">
    <location>
        <begin position="549"/>
        <end position="571"/>
    </location>
</feature>
<dbReference type="InterPro" id="IPR001701">
    <property type="entry name" value="Glyco_hydro_9"/>
</dbReference>
<dbReference type="EMBL" id="MCFC01000023">
    <property type="protein sequence ID" value="ORY29793.1"/>
    <property type="molecule type" value="Genomic_DNA"/>
</dbReference>
<keyword evidence="14" id="KW-1185">Reference proteome</keyword>
<feature type="compositionally biased region" description="Low complexity" evidence="10">
    <location>
        <begin position="20"/>
        <end position="41"/>
    </location>
</feature>
<evidence type="ECO:0000256" key="5">
    <source>
        <dbReference type="ARBA" id="ARBA00023277"/>
    </source>
</evidence>
<reference evidence="13 14" key="1">
    <citation type="submission" date="2016-07" db="EMBL/GenBank/DDBJ databases">
        <title>Pervasive Adenine N6-methylation of Active Genes in Fungi.</title>
        <authorList>
            <consortium name="DOE Joint Genome Institute"/>
            <person name="Mondo S.J."/>
            <person name="Dannebaum R.O."/>
            <person name="Kuo R.C."/>
            <person name="Labutti K."/>
            <person name="Haridas S."/>
            <person name="Kuo A."/>
            <person name="Salamov A."/>
            <person name="Ahrendt S.R."/>
            <person name="Lipzen A."/>
            <person name="Sullivan W."/>
            <person name="Andreopoulos W.B."/>
            <person name="Clum A."/>
            <person name="Lindquist E."/>
            <person name="Daum C."/>
            <person name="Ramamoorthy G.K."/>
            <person name="Gryganskyi A."/>
            <person name="Culley D."/>
            <person name="Magnuson J.K."/>
            <person name="James T.Y."/>
            <person name="O'Malley M.A."/>
            <person name="Stajich J.E."/>
            <person name="Spatafora J.W."/>
            <person name="Visel A."/>
            <person name="Grigoriev I.V."/>
        </authorList>
    </citation>
    <scope>NUCLEOTIDE SEQUENCE [LARGE SCALE GENOMIC DNA]</scope>
    <source>
        <strain evidence="13 14">68-887.2</strain>
    </source>
</reference>
<feature type="domain" description="Glycoside hydrolase family 9" evidence="12">
    <location>
        <begin position="46"/>
        <end position="504"/>
    </location>
</feature>